<dbReference type="AlphaFoldDB" id="A0A1Z1C503"/>
<reference evidence="2" key="1">
    <citation type="submission" date="2016-05" db="EMBL/GenBank/DDBJ databases">
        <title>Lichen genome sequencing reveals its rich biosynthetic potential.</title>
        <authorList>
            <person name="Bertrand R.L."/>
            <person name="Abdel-Hameed M."/>
            <person name="Sorensen J.L."/>
        </authorList>
    </citation>
    <scope>NUCLEOTIDE SEQUENCE</scope>
</reference>
<dbReference type="EMBL" id="KX264292">
    <property type="protein sequence ID" value="ANM86698.1"/>
    <property type="molecule type" value="Genomic_DNA"/>
</dbReference>
<dbReference type="EMBL" id="MG777485">
    <property type="protein sequence ID" value="AUW30979.1"/>
    <property type="molecule type" value="Genomic_DNA"/>
</dbReference>
<evidence type="ECO:0000313" key="3">
    <source>
        <dbReference type="EMBL" id="AUW30979.1"/>
    </source>
</evidence>
<name>A0A1Z1C503_CLAUC</name>
<evidence type="ECO:0000256" key="1">
    <source>
        <dbReference type="SAM" id="MobiDB-lite"/>
    </source>
</evidence>
<dbReference type="SUPFAM" id="SSF50978">
    <property type="entry name" value="WD40 repeat-like"/>
    <property type="match status" value="2"/>
</dbReference>
<sequence>MDIHRCRFVPYTPSTINALAFSHPSTLATTGKGPIDLRLAIGRANGDIEIWNPLKGAWYQEIVLRGGRDRSTEGLTWTQDPSEVDKNGYRSPGKLRLFSIGYSTAVTEWNIASGKPIRHSAGNYGEIWCMAAQPKAAGPGKSASIVKNDKDEDTGNQTQNIAVGCADGAIILFDTSDDDLRFVRVLARPSKKKSRVLSITFQNRHTIVAGHADSTIRVYDTRNSRQIQNLTLGAGPKGGPKEILVWSVKCMNDETIVSGDSTGTLSFWDGKNHTLLQRIQSHEADILEVAVSADGQSVFSGGMDRRTTLYRRVEGGGSGGRVRWAKVTHQRMHRHDVKAMAIFETKNMRLDTAPILVPIKKFGLENHRALSYLPQHPILKSVPRKRLMMSWWDCEVSIWIFPRHASTQMGEESIASADLSSDGKMLAVSTTAQVKLFRLSPKLGTYKTQKLEGPSELIKLGAKLIQFSPDMRWLAAIRADDSIQLYRINDTRTPRKVPQILTGAVNLKRLDRFSTIRKTQLESLGNYNRCIIRLAFSADSRILVVADMSGYLDTWVLEGHEDLSQQEEPKASAVKASNSSSDESSDDESDEEKHPAVVFGQHWIRNPSASLIIKLPTAPLILTFRPSSNQSKAALTNGNVGVHPTRHTPHPHSHDLPNGEDRLFVLTAENQMYEFNILSGKISDWSRRNPSSALPRKFRDLRDRAMGAVWDVQRQNERIWLYGVNWLWMFDLSRDLPSLDEGSPEPPTVNVGSSNTQLKRKWENSHDDVLSARPRHDTGAGSKVKNLEIGLGLNVATKVRKIKGPEAAGGQLLSFDQEQSPASDEEAGYSLITGSTLVDFRRGGRRQDEEDEDEDEESDHENLPNSNAVNGGAPINGDAPANNDTRITKRSTKDRPSHWHTFKYRPILGIVPLGDETDDETEDGAGEGVSGGIEVALVERPLWDLDLPPQYYGNQEWNT</sequence>
<feature type="compositionally biased region" description="Acidic residues" evidence="1">
    <location>
        <begin position="849"/>
        <end position="859"/>
    </location>
</feature>
<dbReference type="GO" id="GO:0003723">
    <property type="term" value="F:RNA binding"/>
    <property type="evidence" value="ECO:0007669"/>
    <property type="project" value="TreeGrafter"/>
</dbReference>
<dbReference type="InterPro" id="IPR001680">
    <property type="entry name" value="WD40_rpt"/>
</dbReference>
<keyword evidence="2" id="KW-0687">Ribonucleoprotein</keyword>
<dbReference type="GO" id="GO:0032040">
    <property type="term" value="C:small-subunit processome"/>
    <property type="evidence" value="ECO:0007669"/>
    <property type="project" value="TreeGrafter"/>
</dbReference>
<reference evidence="3" key="2">
    <citation type="submission" date="2017-12" db="EMBL/GenBank/DDBJ databases">
        <title>Genome Sequencing Reveals a Rich Biosynthetic Potential.</title>
        <authorList>
            <person name="Bertrand R.L."/>
            <person name="Abdel-Hameed M.E."/>
            <person name="Sorensen J.L."/>
        </authorList>
    </citation>
    <scope>NUCLEOTIDE SEQUENCE</scope>
</reference>
<feature type="compositionally biased region" description="Basic and acidic residues" evidence="1">
    <location>
        <begin position="839"/>
        <end position="848"/>
    </location>
</feature>
<dbReference type="InterPro" id="IPR015943">
    <property type="entry name" value="WD40/YVTN_repeat-like_dom_sf"/>
</dbReference>
<feature type="region of interest" description="Disordered" evidence="1">
    <location>
        <begin position="812"/>
        <end position="896"/>
    </location>
</feature>
<dbReference type="GO" id="GO:0034455">
    <property type="term" value="C:t-UTP complex"/>
    <property type="evidence" value="ECO:0007669"/>
    <property type="project" value="TreeGrafter"/>
</dbReference>
<dbReference type="PANTHER" id="PTHR44163:SF1">
    <property type="entry name" value="U3 SMALL NUCLEOLAR RNA-ASSOCIATED PROTEIN 4 HOMOLOG"/>
    <property type="match status" value="1"/>
</dbReference>
<dbReference type="GO" id="GO:0000462">
    <property type="term" value="P:maturation of SSU-rRNA from tricistronic rRNA transcript (SSU-rRNA, 5.8S rRNA, LSU-rRNA)"/>
    <property type="evidence" value="ECO:0007669"/>
    <property type="project" value="InterPro"/>
</dbReference>
<feature type="region of interest" description="Disordered" evidence="1">
    <location>
        <begin position="563"/>
        <end position="594"/>
    </location>
</feature>
<dbReference type="PANTHER" id="PTHR44163">
    <property type="entry name" value="U3 SMALL NUCLEOLAR RNA-ASSOCIATED PROTEIN 4 HOMOLOG"/>
    <property type="match status" value="1"/>
</dbReference>
<dbReference type="InterPro" id="IPR046351">
    <property type="entry name" value="UTP4"/>
</dbReference>
<dbReference type="GO" id="GO:0030686">
    <property type="term" value="C:90S preribosome"/>
    <property type="evidence" value="ECO:0007669"/>
    <property type="project" value="InterPro"/>
</dbReference>
<dbReference type="Pfam" id="PF00400">
    <property type="entry name" value="WD40"/>
    <property type="match status" value="1"/>
</dbReference>
<proteinExistence type="predicted"/>
<protein>
    <submittedName>
        <fullName evidence="2">Putative small nucleolar ribonucleoprotein complex subunit</fullName>
    </submittedName>
</protein>
<dbReference type="SMART" id="SM00320">
    <property type="entry name" value="WD40"/>
    <property type="match status" value="7"/>
</dbReference>
<accession>A0A1Z1C503</accession>
<dbReference type="Gene3D" id="2.130.10.10">
    <property type="entry name" value="YVTN repeat-like/Quinoprotein amine dehydrogenase"/>
    <property type="match status" value="2"/>
</dbReference>
<organism evidence="2">
    <name type="scientific">Cladonia uncialis subsp. uncialis</name>
    <dbReference type="NCBI Taxonomy" id="180999"/>
    <lineage>
        <taxon>Eukaryota</taxon>
        <taxon>Fungi</taxon>
        <taxon>Dikarya</taxon>
        <taxon>Ascomycota</taxon>
        <taxon>Pezizomycotina</taxon>
        <taxon>Lecanoromycetes</taxon>
        <taxon>OSLEUM clade</taxon>
        <taxon>Lecanoromycetidae</taxon>
        <taxon>Lecanorales</taxon>
        <taxon>Lecanorineae</taxon>
        <taxon>Cladoniaceae</taxon>
        <taxon>Cladonia</taxon>
    </lineage>
</organism>
<evidence type="ECO:0000313" key="2">
    <source>
        <dbReference type="EMBL" id="ANM86698.1"/>
    </source>
</evidence>
<dbReference type="InterPro" id="IPR036322">
    <property type="entry name" value="WD40_repeat_dom_sf"/>
</dbReference>